<dbReference type="EMBL" id="HACA01017808">
    <property type="protein sequence ID" value="CDW35169.1"/>
    <property type="molecule type" value="Transcribed_RNA"/>
</dbReference>
<reference evidence="1" key="1">
    <citation type="submission" date="2014-05" db="EMBL/GenBank/DDBJ databases">
        <authorList>
            <person name="Chronopoulou M."/>
        </authorList>
    </citation>
    <scope>NUCLEOTIDE SEQUENCE</scope>
    <source>
        <tissue evidence="1">Whole organism</tissue>
    </source>
</reference>
<name>A0A0K2UA99_LEPSM</name>
<accession>A0A0K2UA99</accession>
<organism evidence="1">
    <name type="scientific">Lepeophtheirus salmonis</name>
    <name type="common">Salmon louse</name>
    <name type="synonym">Caligus salmonis</name>
    <dbReference type="NCBI Taxonomy" id="72036"/>
    <lineage>
        <taxon>Eukaryota</taxon>
        <taxon>Metazoa</taxon>
        <taxon>Ecdysozoa</taxon>
        <taxon>Arthropoda</taxon>
        <taxon>Crustacea</taxon>
        <taxon>Multicrustacea</taxon>
        <taxon>Hexanauplia</taxon>
        <taxon>Copepoda</taxon>
        <taxon>Siphonostomatoida</taxon>
        <taxon>Caligidae</taxon>
        <taxon>Lepeophtheirus</taxon>
    </lineage>
</organism>
<dbReference type="AlphaFoldDB" id="A0A0K2UA99"/>
<sequence>MNVVERRQGEYYLAVGFGEEENHLLMNERELRRLLRFNLEELRNFTNLLKKSSHVSVSFHSSFAPRRQATLSSLH</sequence>
<evidence type="ECO:0000313" key="1">
    <source>
        <dbReference type="EMBL" id="CDW35169.1"/>
    </source>
</evidence>
<protein>
    <submittedName>
        <fullName evidence="1">Uncharacterized protein</fullName>
    </submittedName>
</protein>
<proteinExistence type="predicted"/>